<protein>
    <submittedName>
        <fullName evidence="1">Uncharacterized protein</fullName>
    </submittedName>
</protein>
<dbReference type="EMBL" id="MT142556">
    <property type="protein sequence ID" value="QJA85132.1"/>
    <property type="molecule type" value="Genomic_DNA"/>
</dbReference>
<gene>
    <name evidence="1" type="ORF">MM415B02272_0005</name>
</gene>
<sequence>MTMDWWTTKKDEWDVEAAKAAQRAYYDTFLRNEHSQKVLAHLRLIAKDGVSNDMILTQIAFVDEIRRLCGPEDELGRIRAEADTAARGHEPSEPLTAAAMFRLDGFRNDDTGENNGV</sequence>
<accession>A0A6M3KTI1</accession>
<dbReference type="AlphaFoldDB" id="A0A6M3KTI1"/>
<reference evidence="1" key="1">
    <citation type="submission" date="2020-03" db="EMBL/GenBank/DDBJ databases">
        <title>The deep terrestrial virosphere.</title>
        <authorList>
            <person name="Holmfeldt K."/>
            <person name="Nilsson E."/>
            <person name="Simone D."/>
            <person name="Lopez-Fernandez M."/>
            <person name="Wu X."/>
            <person name="de Brujin I."/>
            <person name="Lundin D."/>
            <person name="Andersson A."/>
            <person name="Bertilsson S."/>
            <person name="Dopson M."/>
        </authorList>
    </citation>
    <scope>NUCLEOTIDE SEQUENCE</scope>
    <source>
        <strain evidence="1">MM415B02272</strain>
    </source>
</reference>
<proteinExistence type="predicted"/>
<name>A0A6M3KTI1_9ZZZZ</name>
<evidence type="ECO:0000313" key="1">
    <source>
        <dbReference type="EMBL" id="QJA85132.1"/>
    </source>
</evidence>
<organism evidence="1">
    <name type="scientific">viral metagenome</name>
    <dbReference type="NCBI Taxonomy" id="1070528"/>
    <lineage>
        <taxon>unclassified sequences</taxon>
        <taxon>metagenomes</taxon>
        <taxon>organismal metagenomes</taxon>
    </lineage>
</organism>